<evidence type="ECO:0000313" key="2">
    <source>
        <dbReference type="Proteomes" id="UP000790377"/>
    </source>
</evidence>
<reference evidence="1" key="1">
    <citation type="journal article" date="2021" name="New Phytol.">
        <title>Evolutionary innovations through gain and loss of genes in the ectomycorrhizal Boletales.</title>
        <authorList>
            <person name="Wu G."/>
            <person name="Miyauchi S."/>
            <person name="Morin E."/>
            <person name="Kuo A."/>
            <person name="Drula E."/>
            <person name="Varga T."/>
            <person name="Kohler A."/>
            <person name="Feng B."/>
            <person name="Cao Y."/>
            <person name="Lipzen A."/>
            <person name="Daum C."/>
            <person name="Hundley H."/>
            <person name="Pangilinan J."/>
            <person name="Johnson J."/>
            <person name="Barry K."/>
            <person name="LaButti K."/>
            <person name="Ng V."/>
            <person name="Ahrendt S."/>
            <person name="Min B."/>
            <person name="Choi I.G."/>
            <person name="Park H."/>
            <person name="Plett J.M."/>
            <person name="Magnuson J."/>
            <person name="Spatafora J.W."/>
            <person name="Nagy L.G."/>
            <person name="Henrissat B."/>
            <person name="Grigoriev I.V."/>
            <person name="Yang Z.L."/>
            <person name="Xu J."/>
            <person name="Martin F.M."/>
        </authorList>
    </citation>
    <scope>NUCLEOTIDE SEQUENCE</scope>
    <source>
        <strain evidence="1">ATCC 28755</strain>
    </source>
</reference>
<accession>A0ACB8AR12</accession>
<comment type="caution">
    <text evidence="1">The sequence shown here is derived from an EMBL/GenBank/DDBJ whole genome shotgun (WGS) entry which is preliminary data.</text>
</comment>
<proteinExistence type="predicted"/>
<dbReference type="EMBL" id="MU267597">
    <property type="protein sequence ID" value="KAH7915717.1"/>
    <property type="molecule type" value="Genomic_DNA"/>
</dbReference>
<sequence>MLARFSRRSSRWLEVRVESGFSSPENDDIISLDVDVLASLILPSDLSWRRVAGMCGRTVSPMYTGLQSMVQQDVDHVARLLYELDPLSETDETLSPRIAKQPLSPKKITAESSESLPSDPCQSEEPRRKRRRSSALTDPLIIRSSHPSAPTIIITPCSPQARETSCWVPYQDASFGACLTIPSHPALNDIHPPLARPTGTLPHIENWEYAEGHWKAILPTLSDQCSRGLYSKPIVTRRRACRTRFPSASSS</sequence>
<protein>
    <submittedName>
        <fullName evidence="1">Uncharacterized protein</fullName>
    </submittedName>
</protein>
<dbReference type="Proteomes" id="UP000790377">
    <property type="component" value="Unassembled WGS sequence"/>
</dbReference>
<name>A0ACB8AR12_9AGAM</name>
<evidence type="ECO:0000313" key="1">
    <source>
        <dbReference type="EMBL" id="KAH7915717.1"/>
    </source>
</evidence>
<gene>
    <name evidence="1" type="ORF">BJ138DRAFT_1054227</name>
</gene>
<keyword evidence="2" id="KW-1185">Reference proteome</keyword>
<organism evidence="1 2">
    <name type="scientific">Hygrophoropsis aurantiaca</name>
    <dbReference type="NCBI Taxonomy" id="72124"/>
    <lineage>
        <taxon>Eukaryota</taxon>
        <taxon>Fungi</taxon>
        <taxon>Dikarya</taxon>
        <taxon>Basidiomycota</taxon>
        <taxon>Agaricomycotina</taxon>
        <taxon>Agaricomycetes</taxon>
        <taxon>Agaricomycetidae</taxon>
        <taxon>Boletales</taxon>
        <taxon>Coniophorineae</taxon>
        <taxon>Hygrophoropsidaceae</taxon>
        <taxon>Hygrophoropsis</taxon>
    </lineage>
</organism>